<evidence type="ECO:0000256" key="2">
    <source>
        <dbReference type="ARBA" id="ARBA00023054"/>
    </source>
</evidence>
<keyword evidence="4" id="KW-1133">Transmembrane helix</keyword>
<dbReference type="Gene3D" id="1.10.287.470">
    <property type="entry name" value="Helix hairpin bin"/>
    <property type="match status" value="1"/>
</dbReference>
<dbReference type="PANTHER" id="PTHR32347">
    <property type="entry name" value="EFFLUX SYSTEM COMPONENT YKNX-RELATED"/>
    <property type="match status" value="1"/>
</dbReference>
<keyword evidence="4" id="KW-0812">Transmembrane</keyword>
<comment type="subcellular location">
    <subcellularLocation>
        <location evidence="1">Cell envelope</location>
    </subcellularLocation>
</comment>
<dbReference type="AlphaFoldDB" id="A0A7X6SVF7"/>
<name>A0A7X6SVF7_9CORY</name>
<feature type="transmembrane region" description="Helical" evidence="4">
    <location>
        <begin position="12"/>
        <end position="35"/>
    </location>
</feature>
<evidence type="ECO:0000256" key="4">
    <source>
        <dbReference type="SAM" id="Phobius"/>
    </source>
</evidence>
<evidence type="ECO:0000256" key="3">
    <source>
        <dbReference type="SAM" id="Coils"/>
    </source>
</evidence>
<sequence>MSECFCARLPSLIPRVLISLAVVAALAVVAGLWFADSGTGRPMEPNEYTVLQKKELVSTVSVSGKVEPRHSVQLTTHLTGPVERVHIGLGVRVQEGQVLAEIDVSGVQREIDTQQAQQQYQQLQDSVDRGLHPQITAAEAALRTADAQLAEAERAFVDKQANRTTGEDGEIHGQATAVDNARNQLIAAAIDAARSGVTTVEAVQQENPQLAAPVLGNLDAANRLEGASRNL</sequence>
<dbReference type="SUPFAM" id="SSF111369">
    <property type="entry name" value="HlyD-like secretion proteins"/>
    <property type="match status" value="1"/>
</dbReference>
<dbReference type="Gene3D" id="2.40.50.100">
    <property type="match status" value="1"/>
</dbReference>
<protein>
    <submittedName>
        <fullName evidence="5">Efflux RND transporter periplasmic adaptor subunit</fullName>
    </submittedName>
</protein>
<evidence type="ECO:0000256" key="1">
    <source>
        <dbReference type="ARBA" id="ARBA00004196"/>
    </source>
</evidence>
<keyword evidence="4" id="KW-0472">Membrane</keyword>
<dbReference type="GO" id="GO:0030313">
    <property type="term" value="C:cell envelope"/>
    <property type="evidence" value="ECO:0007669"/>
    <property type="project" value="UniProtKB-SubCell"/>
</dbReference>
<dbReference type="EMBL" id="JAAZHI010000117">
    <property type="protein sequence ID" value="NLA55742.1"/>
    <property type="molecule type" value="Genomic_DNA"/>
</dbReference>
<evidence type="ECO:0000313" key="6">
    <source>
        <dbReference type="Proteomes" id="UP000557899"/>
    </source>
</evidence>
<gene>
    <name evidence="5" type="ORF">GX859_05515</name>
</gene>
<feature type="coiled-coil region" evidence="3">
    <location>
        <begin position="135"/>
        <end position="162"/>
    </location>
</feature>
<accession>A0A7X6SVF7</accession>
<organism evidence="5 6">
    <name type="scientific">Corynebacterium humireducens</name>
    <dbReference type="NCBI Taxonomy" id="1223514"/>
    <lineage>
        <taxon>Bacteria</taxon>
        <taxon>Bacillati</taxon>
        <taxon>Actinomycetota</taxon>
        <taxon>Actinomycetes</taxon>
        <taxon>Mycobacteriales</taxon>
        <taxon>Corynebacteriaceae</taxon>
        <taxon>Corynebacterium</taxon>
    </lineage>
</organism>
<comment type="caution">
    <text evidence="5">The sequence shown here is derived from an EMBL/GenBank/DDBJ whole genome shotgun (WGS) entry which is preliminary data.</text>
</comment>
<dbReference type="InterPro" id="IPR050465">
    <property type="entry name" value="UPF0194_transport"/>
</dbReference>
<reference evidence="5 6" key="1">
    <citation type="journal article" date="2020" name="Biotechnol. Biofuels">
        <title>New insights from the biogas microbiome by comprehensive genome-resolved metagenomics of nearly 1600 species originating from multiple anaerobic digesters.</title>
        <authorList>
            <person name="Campanaro S."/>
            <person name="Treu L."/>
            <person name="Rodriguez-R L.M."/>
            <person name="Kovalovszki A."/>
            <person name="Ziels R.M."/>
            <person name="Maus I."/>
            <person name="Zhu X."/>
            <person name="Kougias P.G."/>
            <person name="Basile A."/>
            <person name="Luo G."/>
            <person name="Schluter A."/>
            <person name="Konstantinidis K.T."/>
            <person name="Angelidaki I."/>
        </authorList>
    </citation>
    <scope>NUCLEOTIDE SEQUENCE [LARGE SCALE GENOMIC DNA]</scope>
    <source>
        <strain evidence="5">AS15tlH2ME_198</strain>
    </source>
</reference>
<proteinExistence type="predicted"/>
<keyword evidence="2 3" id="KW-0175">Coiled coil</keyword>
<dbReference type="Proteomes" id="UP000557899">
    <property type="component" value="Unassembled WGS sequence"/>
</dbReference>
<evidence type="ECO:0000313" key="5">
    <source>
        <dbReference type="EMBL" id="NLA55742.1"/>
    </source>
</evidence>